<organism evidence="1 2">
    <name type="scientific">Diploscapter pachys</name>
    <dbReference type="NCBI Taxonomy" id="2018661"/>
    <lineage>
        <taxon>Eukaryota</taxon>
        <taxon>Metazoa</taxon>
        <taxon>Ecdysozoa</taxon>
        <taxon>Nematoda</taxon>
        <taxon>Chromadorea</taxon>
        <taxon>Rhabditida</taxon>
        <taxon>Rhabditina</taxon>
        <taxon>Rhabditomorpha</taxon>
        <taxon>Rhabditoidea</taxon>
        <taxon>Rhabditidae</taxon>
        <taxon>Diploscapter</taxon>
    </lineage>
</organism>
<dbReference type="EMBL" id="LIAE01010189">
    <property type="protein sequence ID" value="PAV65867.1"/>
    <property type="molecule type" value="Genomic_DNA"/>
</dbReference>
<comment type="caution">
    <text evidence="1">The sequence shown here is derived from an EMBL/GenBank/DDBJ whole genome shotgun (WGS) entry which is preliminary data.</text>
</comment>
<evidence type="ECO:0000313" key="2">
    <source>
        <dbReference type="Proteomes" id="UP000218231"/>
    </source>
</evidence>
<gene>
    <name evidence="1" type="ORF">WR25_09231</name>
</gene>
<dbReference type="Proteomes" id="UP000218231">
    <property type="component" value="Unassembled WGS sequence"/>
</dbReference>
<keyword evidence="2" id="KW-1185">Reference proteome</keyword>
<protein>
    <recommendedName>
        <fullName evidence="3">F-box domain-containing protein</fullName>
    </recommendedName>
</protein>
<dbReference type="AlphaFoldDB" id="A0A2A2JW05"/>
<reference evidence="1 2" key="1">
    <citation type="journal article" date="2017" name="Curr. Biol.">
        <title>Genome architecture and evolution of a unichromosomal asexual nematode.</title>
        <authorList>
            <person name="Fradin H."/>
            <person name="Zegar C."/>
            <person name="Gutwein M."/>
            <person name="Lucas J."/>
            <person name="Kovtun M."/>
            <person name="Corcoran D."/>
            <person name="Baugh L.R."/>
            <person name="Kiontke K."/>
            <person name="Gunsalus K."/>
            <person name="Fitch D.H."/>
            <person name="Piano F."/>
        </authorList>
    </citation>
    <scope>NUCLEOTIDE SEQUENCE [LARGE SCALE GENOMIC DNA]</scope>
    <source>
        <strain evidence="1">PF1309</strain>
    </source>
</reference>
<accession>A0A2A2JW05</accession>
<name>A0A2A2JW05_9BILA</name>
<proteinExistence type="predicted"/>
<sequence>MLDNFPDELIVTSLDYLTFEEAETLAWANKRMMGIVRRNLPQALEPKIDIRKLEFPKLERRETRFELFIQFHYGWSSGPIPFCIRKDDQKRQMANYDAQNYAAFIQYARYCAADWGNGRIEWKEYAVKTFRIARTLADVPPLPLHLLFSRAIVHHFDFTFCDSDWFWTVINGLEQTRGSFKDKRLVCSNREVFSFEDLDQIKISPFMQRVDTFEWVLNYDDIPRVDELFTLPQFRHTNWVLSKISYGLEDVPFATSEKLTVNTGHSSLIRIIQSFMKAPVHKRKWTLKGLDNDNNCRYEPWSFEEVEDEIRKSGVRYECVDFIYGFLNRGSEGRFRVEISKTFRIFSPELTWNIRLFRPDADIPDDIEECPGFNLSIF</sequence>
<evidence type="ECO:0008006" key="3">
    <source>
        <dbReference type="Google" id="ProtNLM"/>
    </source>
</evidence>
<evidence type="ECO:0000313" key="1">
    <source>
        <dbReference type="EMBL" id="PAV65867.1"/>
    </source>
</evidence>